<reference evidence="2 3" key="1">
    <citation type="submission" date="2018-10" db="EMBL/GenBank/DDBJ databases">
        <title>Sequencing the genomes of 1000 actinobacteria strains.</title>
        <authorList>
            <person name="Klenk H.-P."/>
        </authorList>
    </citation>
    <scope>NUCLEOTIDE SEQUENCE [LARGE SCALE GENOMIC DNA]</scope>
    <source>
        <strain evidence="2 3">DSM 43800</strain>
    </source>
</reference>
<dbReference type="PRINTS" id="PR00420">
    <property type="entry name" value="RNGMNOXGNASE"/>
</dbReference>
<keyword evidence="3" id="KW-1185">Reference proteome</keyword>
<dbReference type="InterPro" id="IPR002937">
    <property type="entry name" value="Amino_oxidase"/>
</dbReference>
<dbReference type="InterPro" id="IPR050464">
    <property type="entry name" value="Zeta_carotene_desat/Oxidored"/>
</dbReference>
<dbReference type="GO" id="GO:0016491">
    <property type="term" value="F:oxidoreductase activity"/>
    <property type="evidence" value="ECO:0007669"/>
    <property type="project" value="InterPro"/>
</dbReference>
<dbReference type="Proteomes" id="UP000282084">
    <property type="component" value="Unassembled WGS sequence"/>
</dbReference>
<organism evidence="2 3">
    <name type="scientific">Saccharothrix australiensis</name>
    <dbReference type="NCBI Taxonomy" id="2072"/>
    <lineage>
        <taxon>Bacteria</taxon>
        <taxon>Bacillati</taxon>
        <taxon>Actinomycetota</taxon>
        <taxon>Actinomycetes</taxon>
        <taxon>Pseudonocardiales</taxon>
        <taxon>Pseudonocardiaceae</taxon>
        <taxon>Saccharothrix</taxon>
    </lineage>
</organism>
<dbReference type="AlphaFoldDB" id="A0A495W1L1"/>
<gene>
    <name evidence="2" type="ORF">C8E97_3945</name>
</gene>
<accession>A0A495W1L1</accession>
<dbReference type="PANTHER" id="PTHR42923">
    <property type="entry name" value="PROTOPORPHYRINOGEN OXIDASE"/>
    <property type="match status" value="1"/>
</dbReference>
<dbReference type="Pfam" id="PF01593">
    <property type="entry name" value="Amino_oxidase"/>
    <property type="match status" value="1"/>
</dbReference>
<evidence type="ECO:0000313" key="2">
    <source>
        <dbReference type="EMBL" id="RKT55284.1"/>
    </source>
</evidence>
<name>A0A495W1L1_9PSEU</name>
<dbReference type="OrthoDB" id="7856496at2"/>
<evidence type="ECO:0000259" key="1">
    <source>
        <dbReference type="Pfam" id="PF01593"/>
    </source>
</evidence>
<dbReference type="EMBL" id="RBXO01000001">
    <property type="protein sequence ID" value="RKT55284.1"/>
    <property type="molecule type" value="Genomic_DNA"/>
</dbReference>
<evidence type="ECO:0000313" key="3">
    <source>
        <dbReference type="Proteomes" id="UP000282084"/>
    </source>
</evidence>
<dbReference type="PANTHER" id="PTHR42923:SF43">
    <property type="entry name" value="AMINE OXIDASE"/>
    <property type="match status" value="1"/>
</dbReference>
<proteinExistence type="predicted"/>
<feature type="domain" description="Amine oxidase" evidence="1">
    <location>
        <begin position="34"/>
        <end position="477"/>
    </location>
</feature>
<sequence>MPGRDRRAVRVDAAPGRPSFADSGPTVVVVGGGIAGLAAATLLAERGARVVLYERERHLGGRVGGWPTRLADGSAATMTRGFHAFFRQYYNLRGLLRRVDPRGAALVGLPDYPLWHADGHRDGFAGLPAAVPWNALGFLARSPTFRWRDLRSVDSRAALRLLDVSVPRTYHELDHLDAADYLARLRFPEAAHALAFEVFSRSFFAHPSRMSAAELVTMFHIYFLGSGEGLLFDVAADPFPHGLWDPLGRRLVDLGAAVRTGTGVTRVARGGRRRFTVHTADGAVDADAVVLAADVPGLRRVVAASPELGGPDWRADIARLETAPPFLVSRYWLDRPVAPDRPGFVGTSGHGALDNISVLDHYEHEARAWAARTGGAVVELHGYSLPSDVDEADARKRLLERLHEVYPETKAARIVDERHELRADCPLFPPGGFARRPAVVTPEPFLVLAGDLARIDLPVALMERAATTGFAAANHLLGRWGVAGTPLWSVPTTGRVPLLRAVARKWGRDPVPPGRR</sequence>
<dbReference type="SUPFAM" id="SSF51905">
    <property type="entry name" value="FAD/NAD(P)-binding domain"/>
    <property type="match status" value="1"/>
</dbReference>
<dbReference type="InterPro" id="IPR036188">
    <property type="entry name" value="FAD/NAD-bd_sf"/>
</dbReference>
<dbReference type="Gene3D" id="3.50.50.60">
    <property type="entry name" value="FAD/NAD(P)-binding domain"/>
    <property type="match status" value="1"/>
</dbReference>
<dbReference type="RefSeq" id="WP_121007009.1">
    <property type="nucleotide sequence ID" value="NZ_RBXO01000001.1"/>
</dbReference>
<protein>
    <submittedName>
        <fullName evidence="2">Isorenieratene synthase</fullName>
    </submittedName>
</protein>
<comment type="caution">
    <text evidence="2">The sequence shown here is derived from an EMBL/GenBank/DDBJ whole genome shotgun (WGS) entry which is preliminary data.</text>
</comment>